<evidence type="ECO:0000259" key="1">
    <source>
        <dbReference type="Pfam" id="PF00501"/>
    </source>
</evidence>
<dbReference type="NCBIfam" id="NF005877">
    <property type="entry name" value="PRK07824.1"/>
    <property type="match status" value="1"/>
</dbReference>
<dbReference type="SUPFAM" id="SSF56801">
    <property type="entry name" value="Acetyl-CoA synthetase-like"/>
    <property type="match status" value="1"/>
</dbReference>
<dbReference type="OrthoDB" id="9803968at2"/>
<evidence type="ECO:0000313" key="4">
    <source>
        <dbReference type="Proteomes" id="UP000294257"/>
    </source>
</evidence>
<sequence>MREVLVDGRATSAQELHRRLRAALDGGEAVLPLATDDPRLPALRARLAPDEPAEPGTAVIVATSGSTGVPKGVLLSAAALRASADATHARLGGPGAWLLSLPANHIAGVQVLVRSIVAGVTPGIAHLAGGFRSRAFVEAASDVLAHDGPRYTALVPTQLTRLLDEGGAGLAALRSFDAVLLGGASITPALMARAGDAGVAVRATYGMTETAGGCVYDHVSLDGVHIRLSDRDGDTGVIEIAGPMLASGYRLSPKETAMSFVDGWLRTTDIGRLRGDWLEVLGRADDVINTGGVKVAPVLVERVLTDLPGVAEACVVGLEDPEWGQRVTAAVVPADRDAPPKIDALRDGVRAALGDAAVPKLIRFLDELPLTGPGKVDRAAVRRRMG</sequence>
<keyword evidence="3" id="KW-0436">Ligase</keyword>
<evidence type="ECO:0000313" key="3">
    <source>
        <dbReference type="EMBL" id="RZS44521.1"/>
    </source>
</evidence>
<accession>A0A4Q7L7A9</accession>
<name>A0A4Q7L7A9_9PSEU</name>
<dbReference type="PROSITE" id="PS00455">
    <property type="entry name" value="AMP_BINDING"/>
    <property type="match status" value="1"/>
</dbReference>
<organism evidence="3 4">
    <name type="scientific">Herbihabitans rhizosphaerae</name>
    <dbReference type="NCBI Taxonomy" id="1872711"/>
    <lineage>
        <taxon>Bacteria</taxon>
        <taxon>Bacillati</taxon>
        <taxon>Actinomycetota</taxon>
        <taxon>Actinomycetes</taxon>
        <taxon>Pseudonocardiales</taxon>
        <taxon>Pseudonocardiaceae</taxon>
        <taxon>Herbihabitans</taxon>
    </lineage>
</organism>
<comment type="caution">
    <text evidence="3">The sequence shown here is derived from an EMBL/GenBank/DDBJ whole genome shotgun (WGS) entry which is preliminary data.</text>
</comment>
<dbReference type="Pfam" id="PF00501">
    <property type="entry name" value="AMP-binding"/>
    <property type="match status" value="1"/>
</dbReference>
<keyword evidence="4" id="KW-1185">Reference proteome</keyword>
<dbReference type="InterPro" id="IPR000873">
    <property type="entry name" value="AMP-dep_synth/lig_dom"/>
</dbReference>
<dbReference type="InterPro" id="IPR025110">
    <property type="entry name" value="AMP-bd_C"/>
</dbReference>
<dbReference type="Gene3D" id="3.30.300.30">
    <property type="match status" value="1"/>
</dbReference>
<feature type="domain" description="AMP-binding enzyme C-terminal" evidence="2">
    <location>
        <begin position="300"/>
        <end position="375"/>
    </location>
</feature>
<dbReference type="GO" id="GO:0016878">
    <property type="term" value="F:acid-thiol ligase activity"/>
    <property type="evidence" value="ECO:0007669"/>
    <property type="project" value="UniProtKB-ARBA"/>
</dbReference>
<dbReference type="EMBL" id="SGWQ01000001">
    <property type="protein sequence ID" value="RZS44521.1"/>
    <property type="molecule type" value="Genomic_DNA"/>
</dbReference>
<gene>
    <name evidence="3" type="ORF">EV193_101397</name>
</gene>
<dbReference type="Pfam" id="PF13193">
    <property type="entry name" value="AMP-binding_C"/>
    <property type="match status" value="1"/>
</dbReference>
<dbReference type="InterPro" id="IPR050237">
    <property type="entry name" value="ATP-dep_AMP-bd_enzyme"/>
</dbReference>
<dbReference type="Gene3D" id="3.40.50.12780">
    <property type="entry name" value="N-terminal domain of ligase-like"/>
    <property type="match status" value="1"/>
</dbReference>
<dbReference type="Proteomes" id="UP000294257">
    <property type="component" value="Unassembled WGS sequence"/>
</dbReference>
<feature type="domain" description="AMP-dependent synthetase/ligase" evidence="1">
    <location>
        <begin position="47"/>
        <end position="249"/>
    </location>
</feature>
<reference evidence="3 4" key="1">
    <citation type="submission" date="2019-02" db="EMBL/GenBank/DDBJ databases">
        <title>Genomic Encyclopedia of Type Strains, Phase IV (KMG-IV): sequencing the most valuable type-strain genomes for metagenomic binning, comparative biology and taxonomic classification.</title>
        <authorList>
            <person name="Goeker M."/>
        </authorList>
    </citation>
    <scope>NUCLEOTIDE SEQUENCE [LARGE SCALE GENOMIC DNA]</scope>
    <source>
        <strain evidence="3 4">DSM 101727</strain>
    </source>
</reference>
<protein>
    <submittedName>
        <fullName evidence="3">O-succinylbenzoic acid--CoA ligase</fullName>
    </submittedName>
</protein>
<dbReference type="PANTHER" id="PTHR43767:SF1">
    <property type="entry name" value="NONRIBOSOMAL PEPTIDE SYNTHASE PES1 (EUROFUNG)-RELATED"/>
    <property type="match status" value="1"/>
</dbReference>
<dbReference type="RefSeq" id="WP_130342197.1">
    <property type="nucleotide sequence ID" value="NZ_SGWQ01000001.1"/>
</dbReference>
<dbReference type="InterPro" id="IPR020845">
    <property type="entry name" value="AMP-binding_CS"/>
</dbReference>
<evidence type="ECO:0000259" key="2">
    <source>
        <dbReference type="Pfam" id="PF13193"/>
    </source>
</evidence>
<proteinExistence type="predicted"/>
<dbReference type="InterPro" id="IPR042099">
    <property type="entry name" value="ANL_N_sf"/>
</dbReference>
<dbReference type="InterPro" id="IPR045851">
    <property type="entry name" value="AMP-bd_C_sf"/>
</dbReference>
<dbReference type="PANTHER" id="PTHR43767">
    <property type="entry name" value="LONG-CHAIN-FATTY-ACID--COA LIGASE"/>
    <property type="match status" value="1"/>
</dbReference>
<dbReference type="AlphaFoldDB" id="A0A4Q7L7A9"/>